<dbReference type="Ensembl" id="ENSCCET00000031227.1">
    <property type="protein sequence ID" value="ENSCCEP00000020534.1"/>
    <property type="gene ID" value="ENSCCEG00000018646.1"/>
</dbReference>
<dbReference type="Proteomes" id="UP000694410">
    <property type="component" value="Unplaced"/>
</dbReference>
<dbReference type="InterPro" id="IPR000922">
    <property type="entry name" value="Lectin_gal-bd_dom"/>
</dbReference>
<dbReference type="KEGG" id="ccae:111945636"/>
<evidence type="ECO:0000259" key="1">
    <source>
        <dbReference type="PROSITE" id="PS50228"/>
    </source>
</evidence>
<evidence type="ECO:0000313" key="2">
    <source>
        <dbReference type="Ensembl" id="ENSCCEP00000020534.1"/>
    </source>
</evidence>
<reference evidence="2" key="2">
    <citation type="submission" date="2025-09" db="UniProtKB">
        <authorList>
            <consortium name="Ensembl"/>
        </authorList>
    </citation>
    <scope>IDENTIFICATION</scope>
</reference>
<organism evidence="2 3">
    <name type="scientific">Cyanistes caeruleus</name>
    <name type="common">Eurasian blue tit</name>
    <name type="synonym">Parus caeruleus</name>
    <dbReference type="NCBI Taxonomy" id="156563"/>
    <lineage>
        <taxon>Eukaryota</taxon>
        <taxon>Metazoa</taxon>
        <taxon>Chordata</taxon>
        <taxon>Craniata</taxon>
        <taxon>Vertebrata</taxon>
        <taxon>Euteleostomi</taxon>
        <taxon>Archelosauria</taxon>
        <taxon>Archosauria</taxon>
        <taxon>Dinosauria</taxon>
        <taxon>Saurischia</taxon>
        <taxon>Theropoda</taxon>
        <taxon>Coelurosauria</taxon>
        <taxon>Aves</taxon>
        <taxon>Neognathae</taxon>
        <taxon>Neoaves</taxon>
        <taxon>Telluraves</taxon>
        <taxon>Australaves</taxon>
        <taxon>Passeriformes</taxon>
        <taxon>Paridae</taxon>
        <taxon>Cyanistes</taxon>
    </lineage>
</organism>
<dbReference type="PROSITE" id="PS50228">
    <property type="entry name" value="SUEL_LECTIN"/>
    <property type="match status" value="1"/>
</dbReference>
<keyword evidence="3" id="KW-1185">Reference proteome</keyword>
<reference evidence="2" key="1">
    <citation type="submission" date="2025-08" db="UniProtKB">
        <authorList>
            <consortium name="Ensembl"/>
        </authorList>
    </citation>
    <scope>IDENTIFICATION</scope>
</reference>
<dbReference type="InterPro" id="IPR043159">
    <property type="entry name" value="Lectin_gal-bd_sf"/>
</dbReference>
<dbReference type="RefSeq" id="XP_023804073.1">
    <property type="nucleotide sequence ID" value="XM_023948305.1"/>
</dbReference>
<dbReference type="Gene3D" id="2.60.120.740">
    <property type="match status" value="1"/>
</dbReference>
<sequence>MARPSPALRSLGPGPVLVLVIVTSATHGLIRGALPFGLARRELACEGYPLELRCPGSDVVLVADANYGRTDDKICDADPGQMANVQCYLPQAHPIMAQRCNNRTQCVVVAGSDAFPDPCPGTYKYLEVQYDCVPYSECCPTAPVLPHSPAPQHPRATTPCPST</sequence>
<feature type="domain" description="SUEL-type lectin" evidence="1">
    <location>
        <begin position="44"/>
        <end position="133"/>
    </location>
</feature>
<evidence type="ECO:0000313" key="3">
    <source>
        <dbReference type="Proteomes" id="UP000694410"/>
    </source>
</evidence>
<proteinExistence type="predicted"/>
<dbReference type="FunFam" id="2.60.120.740:FF:000001">
    <property type="entry name" value="Adhesion G protein-coupled receptor L2"/>
    <property type="match status" value="1"/>
</dbReference>
<dbReference type="GeneID" id="111945636"/>
<dbReference type="Pfam" id="PF02140">
    <property type="entry name" value="SUEL_Lectin"/>
    <property type="match status" value="1"/>
</dbReference>
<gene>
    <name evidence="2" type="primary">LOC111945636</name>
</gene>
<protein>
    <submittedName>
        <fullName evidence="2">Adhesion G protein-coupled receptor L1-like</fullName>
    </submittedName>
</protein>
<name>A0A8C0VEN8_CYACU</name>
<dbReference type="OrthoDB" id="1100386at2759"/>
<dbReference type="AlphaFoldDB" id="A0A8C0VEN8"/>
<accession>A0A8C0VEN8</accession>
<dbReference type="PANTHER" id="PTHR46780">
    <property type="entry name" value="PROTEIN EVA-1"/>
    <property type="match status" value="1"/>
</dbReference>
<dbReference type="GO" id="GO:0030246">
    <property type="term" value="F:carbohydrate binding"/>
    <property type="evidence" value="ECO:0007669"/>
    <property type="project" value="InterPro"/>
</dbReference>